<accession>A0A1T0AVF5</accession>
<reference evidence="1 2" key="1">
    <citation type="submission" date="2017-02" db="EMBL/GenBank/DDBJ databases">
        <title>Draft genome sequence of Haemophilus paracuniculus CCUG 43573 type strain.</title>
        <authorList>
            <person name="Engstrom-Jakobsson H."/>
            <person name="Salva-Serra F."/>
            <person name="Thorell K."/>
            <person name="Gonzales-Siles L."/>
            <person name="Karlsson R."/>
            <person name="Boulund F."/>
            <person name="Engstrand L."/>
            <person name="Kristiansson E."/>
            <person name="Moore E."/>
        </authorList>
    </citation>
    <scope>NUCLEOTIDE SEQUENCE [LARGE SCALE GENOMIC DNA]</scope>
    <source>
        <strain evidence="1 2">CCUG 43573</strain>
    </source>
</reference>
<protein>
    <recommendedName>
        <fullName evidence="3">DUF3158 domain-containing protein</fullName>
    </recommendedName>
</protein>
<dbReference type="InterPro" id="IPR021502">
    <property type="entry name" value="DUF3158"/>
</dbReference>
<evidence type="ECO:0008006" key="3">
    <source>
        <dbReference type="Google" id="ProtNLM"/>
    </source>
</evidence>
<keyword evidence="2" id="KW-1185">Reference proteome</keyword>
<sequence>MVETRLIPEDTYKNLTQKHNLMGIVRNLFSPMDSPEEYERLLQQVSEMRQGFVALQPAMMKEISDSLIRHLPVLLVRDHSGNLGPSFLRLRNVKTRKSGFNALQEVMQDEVTPQEVKNALCQVEKERILLNMQVSILHTIIKQLRECKAKIEQVNQLT</sequence>
<organism evidence="1 2">
    <name type="scientific">Haemophilus paracuniculus</name>
    <dbReference type="NCBI Taxonomy" id="734"/>
    <lineage>
        <taxon>Bacteria</taxon>
        <taxon>Pseudomonadati</taxon>
        <taxon>Pseudomonadota</taxon>
        <taxon>Gammaproteobacteria</taxon>
        <taxon>Pasteurellales</taxon>
        <taxon>Pasteurellaceae</taxon>
        <taxon>Haemophilus</taxon>
    </lineage>
</organism>
<dbReference type="AlphaFoldDB" id="A0A1T0AVF5"/>
<dbReference type="EMBL" id="MUYA01000001">
    <property type="protein sequence ID" value="OOS00852.1"/>
    <property type="molecule type" value="Genomic_DNA"/>
</dbReference>
<dbReference type="STRING" id="734.B0187_00740"/>
<dbReference type="OrthoDB" id="5681777at2"/>
<dbReference type="RefSeq" id="WP_078235818.1">
    <property type="nucleotide sequence ID" value="NZ_MUYA01000001.1"/>
</dbReference>
<dbReference type="Pfam" id="PF11358">
    <property type="entry name" value="DUF3158"/>
    <property type="match status" value="1"/>
</dbReference>
<dbReference type="Proteomes" id="UP000190867">
    <property type="component" value="Unassembled WGS sequence"/>
</dbReference>
<gene>
    <name evidence="1" type="ORF">B0187_00740</name>
</gene>
<evidence type="ECO:0000313" key="1">
    <source>
        <dbReference type="EMBL" id="OOS00852.1"/>
    </source>
</evidence>
<comment type="caution">
    <text evidence="1">The sequence shown here is derived from an EMBL/GenBank/DDBJ whole genome shotgun (WGS) entry which is preliminary data.</text>
</comment>
<proteinExistence type="predicted"/>
<name>A0A1T0AVF5_9PAST</name>
<evidence type="ECO:0000313" key="2">
    <source>
        <dbReference type="Proteomes" id="UP000190867"/>
    </source>
</evidence>